<dbReference type="GeneID" id="8250343"/>
<dbReference type="Proteomes" id="UP000002009">
    <property type="component" value="Chromosome 1"/>
</dbReference>
<dbReference type="RefSeq" id="XP_002507031.1">
    <property type="nucleotide sequence ID" value="XM_002506985.1"/>
</dbReference>
<feature type="transmembrane region" description="Helical" evidence="2">
    <location>
        <begin position="402"/>
        <end position="422"/>
    </location>
</feature>
<feature type="region of interest" description="Disordered" evidence="1">
    <location>
        <begin position="216"/>
        <end position="244"/>
    </location>
</feature>
<dbReference type="KEGG" id="mis:MICPUN_54808"/>
<evidence type="ECO:0000256" key="2">
    <source>
        <dbReference type="SAM" id="Phobius"/>
    </source>
</evidence>
<feature type="transmembrane region" description="Helical" evidence="2">
    <location>
        <begin position="313"/>
        <end position="334"/>
    </location>
</feature>
<sequence>MNSSAVSTRTLGASSRVSPIQRALRARGRIKIVNSNSRRFEGHYGIPPFASARDDAIGVRLRREGKLRDKSIVNHEAAVAAAIATGIAVAIVAAEPAHGAALASHLMPPTVYAPQFQVAADLVADGVNPGSIGVTEVTLDTTLISTSAFLLLATVLGAAGKKDYDRRAKRDPTMWSEQNESVTHRRSNIVAKKTSQTITSTQTKIDAPGAKSLKSSRYNITPLKKGDVDNKRTDDKKPAGTRKLPLNKTQKATGKSNIVAFRSKTKPVNKKAATGTVFVTKKPVNKKPIINKKPLAYGKFAVGKSAGKYDDSILAAAAAFVVGAVALANVAGTAPTPSAKDQPMKIGAYDVPAPLRGGIRELGSMRVPPEIGRGAAAVGANVASGFETVAESFDALPPEQSAATLGAAGVVALLALTSVVAAKRDAEYFEPKVFVFGDSIIADRNAAAARAEEAQAWIDAWYRTDAGAKTFRRVKHRSLAYEDPTMGIDALTITTGTGKKPVPRRPSAFRSDRDALLHDAYHKSIEIVDGVKLDKKILNVVRDFEANLTVIDIRQARRILKLVTDGPVRDHKRASGKVVQSTVGNIELDTALYALDSFKWTSQAKTWFFKELEQYF</sequence>
<name>C1FF30_MICCC</name>
<organism evidence="3 4">
    <name type="scientific">Micromonas commoda (strain RCC299 / NOUM17 / CCMP2709)</name>
    <name type="common">Picoplanktonic green alga</name>
    <dbReference type="NCBI Taxonomy" id="296587"/>
    <lineage>
        <taxon>Eukaryota</taxon>
        <taxon>Viridiplantae</taxon>
        <taxon>Chlorophyta</taxon>
        <taxon>Mamiellophyceae</taxon>
        <taxon>Mamiellales</taxon>
        <taxon>Mamiellaceae</taxon>
        <taxon>Micromonas</taxon>
    </lineage>
</organism>
<evidence type="ECO:0000313" key="3">
    <source>
        <dbReference type="EMBL" id="ACO68289.1"/>
    </source>
</evidence>
<dbReference type="AlphaFoldDB" id="C1FF30"/>
<keyword evidence="4" id="KW-1185">Reference proteome</keyword>
<keyword evidence="2" id="KW-0472">Membrane</keyword>
<keyword evidence="2" id="KW-1133">Transmembrane helix</keyword>
<reference evidence="3 4" key="1">
    <citation type="journal article" date="2009" name="Science">
        <title>Green evolution and dynamic adaptations revealed by genomes of the marine picoeukaryotes Micromonas.</title>
        <authorList>
            <person name="Worden A.Z."/>
            <person name="Lee J.H."/>
            <person name="Mock T."/>
            <person name="Rouze P."/>
            <person name="Simmons M.P."/>
            <person name="Aerts A.L."/>
            <person name="Allen A.E."/>
            <person name="Cuvelier M.L."/>
            <person name="Derelle E."/>
            <person name="Everett M.V."/>
            <person name="Foulon E."/>
            <person name="Grimwood J."/>
            <person name="Gundlach H."/>
            <person name="Henrissat B."/>
            <person name="Napoli C."/>
            <person name="McDonald S.M."/>
            <person name="Parker M.S."/>
            <person name="Rombauts S."/>
            <person name="Salamov A."/>
            <person name="Von Dassow P."/>
            <person name="Badger J.H."/>
            <person name="Coutinho P.M."/>
            <person name="Demir E."/>
            <person name="Dubchak I."/>
            <person name="Gentemann C."/>
            <person name="Eikrem W."/>
            <person name="Gready J.E."/>
            <person name="John U."/>
            <person name="Lanier W."/>
            <person name="Lindquist E.A."/>
            <person name="Lucas S."/>
            <person name="Mayer K.F."/>
            <person name="Moreau H."/>
            <person name="Not F."/>
            <person name="Otillar R."/>
            <person name="Panaud O."/>
            <person name="Pangilinan J."/>
            <person name="Paulsen I."/>
            <person name="Piegu B."/>
            <person name="Poliakov A."/>
            <person name="Robbens S."/>
            <person name="Schmutz J."/>
            <person name="Toulza E."/>
            <person name="Wyss T."/>
            <person name="Zelensky A."/>
            <person name="Zhou K."/>
            <person name="Armbrust E.V."/>
            <person name="Bhattacharya D."/>
            <person name="Goodenough U.W."/>
            <person name="Van de Peer Y."/>
            <person name="Grigoriev I.V."/>
        </authorList>
    </citation>
    <scope>NUCLEOTIDE SEQUENCE [LARGE SCALE GENOMIC DNA]</scope>
    <source>
        <strain evidence="4">RCC299 / NOUM17</strain>
    </source>
</reference>
<dbReference type="InParanoid" id="C1FF30"/>
<gene>
    <name evidence="3" type="ORF">MICPUN_54808</name>
</gene>
<evidence type="ECO:0000313" key="4">
    <source>
        <dbReference type="Proteomes" id="UP000002009"/>
    </source>
</evidence>
<dbReference type="EMBL" id="CP001574">
    <property type="protein sequence ID" value="ACO68289.1"/>
    <property type="molecule type" value="Genomic_DNA"/>
</dbReference>
<evidence type="ECO:0000256" key="1">
    <source>
        <dbReference type="SAM" id="MobiDB-lite"/>
    </source>
</evidence>
<proteinExistence type="predicted"/>
<accession>C1FF30</accession>
<feature type="transmembrane region" description="Helical" evidence="2">
    <location>
        <begin position="72"/>
        <end position="94"/>
    </location>
</feature>
<feature type="compositionally biased region" description="Basic and acidic residues" evidence="1">
    <location>
        <begin position="224"/>
        <end position="238"/>
    </location>
</feature>
<feature type="transmembrane region" description="Helical" evidence="2">
    <location>
        <begin position="143"/>
        <end position="160"/>
    </location>
</feature>
<protein>
    <submittedName>
        <fullName evidence="3">Uncharacterized protein</fullName>
    </submittedName>
</protein>
<keyword evidence="2" id="KW-0812">Transmembrane</keyword>